<dbReference type="PANTHER" id="PTHR14042">
    <property type="entry name" value="DOPEY-RELATED"/>
    <property type="match status" value="1"/>
</dbReference>
<keyword evidence="5" id="KW-0472">Membrane</keyword>
<feature type="compositionally biased region" description="Low complexity" evidence="7">
    <location>
        <begin position="1"/>
        <end position="17"/>
    </location>
</feature>
<evidence type="ECO:0000256" key="2">
    <source>
        <dbReference type="ARBA" id="ARBA00022448"/>
    </source>
</evidence>
<dbReference type="GO" id="GO:0000139">
    <property type="term" value="C:Golgi membrane"/>
    <property type="evidence" value="ECO:0007669"/>
    <property type="project" value="UniProtKB-SubCell"/>
</dbReference>
<dbReference type="OrthoDB" id="297643at2759"/>
<evidence type="ECO:0000259" key="10">
    <source>
        <dbReference type="Pfam" id="PF24598"/>
    </source>
</evidence>
<evidence type="ECO:0000313" key="12">
    <source>
        <dbReference type="EMBL" id="PIL31488.1"/>
    </source>
</evidence>
<dbReference type="InterPro" id="IPR007249">
    <property type="entry name" value="DOP1_N"/>
</dbReference>
<dbReference type="STRING" id="1077348.A0A2G8SD24"/>
<dbReference type="GO" id="GO:0015031">
    <property type="term" value="P:protein transport"/>
    <property type="evidence" value="ECO:0007669"/>
    <property type="project" value="UniProtKB-KW"/>
</dbReference>
<dbReference type="EMBL" id="AYKW01000012">
    <property type="protein sequence ID" value="PIL31488.1"/>
    <property type="molecule type" value="Genomic_DNA"/>
</dbReference>
<feature type="region of interest" description="Disordered" evidence="7">
    <location>
        <begin position="1"/>
        <end position="36"/>
    </location>
</feature>
<evidence type="ECO:0000256" key="3">
    <source>
        <dbReference type="ARBA" id="ARBA00022927"/>
    </source>
</evidence>
<protein>
    <submittedName>
        <fullName evidence="12">Uncharacterized protein</fullName>
    </submittedName>
</protein>
<dbReference type="GO" id="GO:0005768">
    <property type="term" value="C:endosome"/>
    <property type="evidence" value="ECO:0007669"/>
    <property type="project" value="TreeGrafter"/>
</dbReference>
<keyword evidence="4" id="KW-0333">Golgi apparatus</keyword>
<evidence type="ECO:0000256" key="4">
    <source>
        <dbReference type="ARBA" id="ARBA00023034"/>
    </source>
</evidence>
<comment type="subcellular location">
    <subcellularLocation>
        <location evidence="1">Golgi apparatus membrane</location>
        <topology evidence="1">Peripheral membrane protein</topology>
    </subcellularLocation>
</comment>
<evidence type="ECO:0000259" key="8">
    <source>
        <dbReference type="Pfam" id="PF04118"/>
    </source>
</evidence>
<dbReference type="InterPro" id="IPR056457">
    <property type="entry name" value="DOP1_C"/>
</dbReference>
<organism evidence="12 13">
    <name type="scientific">Ganoderma sinense ZZ0214-1</name>
    <dbReference type="NCBI Taxonomy" id="1077348"/>
    <lineage>
        <taxon>Eukaryota</taxon>
        <taxon>Fungi</taxon>
        <taxon>Dikarya</taxon>
        <taxon>Basidiomycota</taxon>
        <taxon>Agaricomycotina</taxon>
        <taxon>Agaricomycetes</taxon>
        <taxon>Polyporales</taxon>
        <taxon>Polyporaceae</taxon>
        <taxon>Ganoderma</taxon>
    </lineage>
</organism>
<dbReference type="Proteomes" id="UP000230002">
    <property type="component" value="Unassembled WGS sequence"/>
</dbReference>
<dbReference type="GO" id="GO:0005829">
    <property type="term" value="C:cytosol"/>
    <property type="evidence" value="ECO:0007669"/>
    <property type="project" value="GOC"/>
</dbReference>
<dbReference type="InterPro" id="IPR040314">
    <property type="entry name" value="DOP1"/>
</dbReference>
<keyword evidence="2" id="KW-0813">Transport</keyword>
<sequence>MSAATSPRVESSPRRSPWYALRGTDGASTPPGYASDPKYKKYTQQVEKCLSSFDNVGEWADFISFLKQLLKTFQSYQQFKEIPRKLVVAKRLAQCLNPALPNGVHQRALDVYSHILAVLGSEGLQRDLALWSSGLFPFFEYAATAVKPTVLNLFDTHYLPLQGGLRPVTKSFILALLPGLEEETGEYYEKVLALLDRLAGTVSLSFFLQNIWLAILTTPRARGPALSYLSRRLPQFKPDEDITPIVGNDIGLMIRAFAAALEDDDLLVRRGALDILQQSLRIDGVAVKKAQEDNRSILMRAATSVVLRRDLALNRRLFAWLLGPVEGSQAQMEYYKTHSLELLRVTLREEMFNPSPEYSQSRPFKIFISLLDKWEIGLPLTEVLVYDAFKALRKGLESGQDAGDDLTMTGSTLYEAVEQQALWNRLLVAIMSDLNSGQGSSQGCGMVKYILTTFHTHDEEIESVHLPVVFTAILGLLTANAPAKTTRPPVILDGLALALEVLNRIPHTALRSRPPLRQEQSDLADVDVVSFACAFYNIKSEGDVVSSTTKRSVVPFVTAFEDAISLSSTAAKAILSGDKERATRDILLSSLSLLDLLLSRLDEESKVPFVVAWEPTSWLSTMLSCLQQKTVSFTAIDSFITIAMKIHRTERLEPAFLLTRRSYMAIMVNVLLGYLRPSYTAYHSCAVNLIWSLERLGTQPHVESVVAQSLSARLPIEVQDACEAFGVLWRLTDDNMLPGVHLKVPMMTVLETLRSDDPKLRRIGETWMRCSLKSYARVLDPILFDLLDPTIRYSPSTTQLKGKQLQGFTYETPFDQHYVNYLLETLLSVVKFGGLGFCKVARSTPISRSLYGPLLQRVQAVTAAFPDATYMDIIVSQLLMRILQSEPKVSSLQSMQSYHIIAQNLAVELLQALVGRGEVDLITLQSLESAIVQKLYFCIHTGRLDLQNKLLHLLHTVIVASIAGSDDRASTTQFDSASLQETPTSPNKQSHAVHPLLVQTLVDGISTPANRSILQHWLDFILTTVPHFKEALKAVVTPLTDCVCRQLQLALTEILEASFDGSGDVDDIVSYTTDADFMMLLTALERLSLLSMTRTAGEQPPEEDQQLVDKVPQESSGLLGYVSNVFGSDGPSSATEDATSARSSDNHCLHNAVRVLYAMWDRLVMPEGSHWASREDSLALIYTRSRSRSRRVLEHLFRAYSTEVLEAVVDCWQEQVAARPESADTSAAYDLVDVLTSSAQNAVHMLCESISCRTPGLSERTKKVPAFVDLLDMTLFDFLEQYMKRLEGPLALQVWNRFLQLGKDLLLSMRDFRPQAFAALKCFTVLADKVSQTTALDDKRIRKDMQETYGKLLDVCVLSGRAVESGSWIRRTPRENLAVNGRDSPALTLPTEARDEKNASTTSLPLPDSAKSGYATDVVQQINSYIASDALPNLRKFLIDSDKILVACNQIAYNIVTPALKGKSRPLDAEDDVIAVIREMTKINVAVKAWRAPVYDSLNDNRCFNSTADAGGKWMPMVKSLFDTDKTSLPELLGKITTVASANIFTNREYEMLLRSLNLRRLSYVILSAEKNHFLTSLPSIQEKLVDTLRNVSAPIVQSEVFLCVRVLVCRLSPHNLSSFWPVILTELYRIFDGMLSNPPSDGSEDLGLILSACKLLDLLLVLQTEEFQVYQWIFITDTVDAVYRIDDWSPEALLDQLSEVIGALPIPESDARPPVSHLPTPSAPARQMRRPLLESFRQIDSVRDLVPFFSAASISSYESVYNSGGVIDWPAVERGLLEDLFEGR</sequence>
<comment type="caution">
    <text evidence="12">The sequence shown here is derived from an EMBL/GenBank/DDBJ whole genome shotgun (WGS) entry which is preliminary data.</text>
</comment>
<evidence type="ECO:0000256" key="7">
    <source>
        <dbReference type="SAM" id="MobiDB-lite"/>
    </source>
</evidence>
<dbReference type="SUPFAM" id="SSF48371">
    <property type="entry name" value="ARM repeat"/>
    <property type="match status" value="1"/>
</dbReference>
<evidence type="ECO:0000256" key="1">
    <source>
        <dbReference type="ARBA" id="ARBA00004395"/>
    </source>
</evidence>
<evidence type="ECO:0000256" key="5">
    <source>
        <dbReference type="ARBA" id="ARBA00023136"/>
    </source>
</evidence>
<keyword evidence="3" id="KW-0653">Protein transport</keyword>
<feature type="domain" description="DOP1 N-terminal" evidence="8">
    <location>
        <begin position="36"/>
        <end position="324"/>
    </location>
</feature>
<feature type="domain" description="DOP1-like middle TPR" evidence="9">
    <location>
        <begin position="334"/>
        <end position="525"/>
    </location>
</feature>
<feature type="domain" description="DOP1-like TPR" evidence="11">
    <location>
        <begin position="945"/>
        <end position="1054"/>
    </location>
</feature>
<accession>A0A2G8SD24</accession>
<name>A0A2G8SD24_9APHY</name>
<dbReference type="InterPro" id="IPR016024">
    <property type="entry name" value="ARM-type_fold"/>
</dbReference>
<dbReference type="PANTHER" id="PTHR14042:SF24">
    <property type="entry name" value="PROTEIN DOPEY-1 HOMOLOG"/>
    <property type="match status" value="1"/>
</dbReference>
<gene>
    <name evidence="12" type="ORF">GSI_06190</name>
</gene>
<evidence type="ECO:0000313" key="13">
    <source>
        <dbReference type="Proteomes" id="UP000230002"/>
    </source>
</evidence>
<feature type="domain" description="DOP1-like C-terminal" evidence="10">
    <location>
        <begin position="1278"/>
        <end position="1763"/>
    </location>
</feature>
<dbReference type="GO" id="GO:0006895">
    <property type="term" value="P:Golgi to endosome transport"/>
    <property type="evidence" value="ECO:0007669"/>
    <property type="project" value="InterPro"/>
</dbReference>
<evidence type="ECO:0000259" key="9">
    <source>
        <dbReference type="Pfam" id="PF24597"/>
    </source>
</evidence>
<dbReference type="InterPro" id="IPR056459">
    <property type="entry name" value="TPR_DOP1"/>
</dbReference>
<evidence type="ECO:0000259" key="11">
    <source>
        <dbReference type="Pfam" id="PF24601"/>
    </source>
</evidence>
<dbReference type="Pfam" id="PF24597">
    <property type="entry name" value="TPR_DOP1_M"/>
    <property type="match status" value="1"/>
</dbReference>
<feature type="region of interest" description="Disordered" evidence="7">
    <location>
        <begin position="1380"/>
        <end position="1408"/>
    </location>
</feature>
<keyword evidence="13" id="KW-1185">Reference proteome</keyword>
<dbReference type="GO" id="GO:0005802">
    <property type="term" value="C:trans-Golgi network"/>
    <property type="evidence" value="ECO:0007669"/>
    <property type="project" value="TreeGrafter"/>
</dbReference>
<comment type="similarity">
    <text evidence="6">Belongs to the DOP1 family.</text>
</comment>
<dbReference type="InterPro" id="IPR056458">
    <property type="entry name" value="TPR_DOP1_M"/>
</dbReference>
<reference evidence="12 13" key="1">
    <citation type="journal article" date="2015" name="Sci. Rep.">
        <title>Chromosome-level genome map provides insights into diverse defense mechanisms in the medicinal fungus Ganoderma sinense.</title>
        <authorList>
            <person name="Zhu Y."/>
            <person name="Xu J."/>
            <person name="Sun C."/>
            <person name="Zhou S."/>
            <person name="Xu H."/>
            <person name="Nelson D.R."/>
            <person name="Qian J."/>
            <person name="Song J."/>
            <person name="Luo H."/>
            <person name="Xiang L."/>
            <person name="Li Y."/>
            <person name="Xu Z."/>
            <person name="Ji A."/>
            <person name="Wang L."/>
            <person name="Lu S."/>
            <person name="Hayward A."/>
            <person name="Sun W."/>
            <person name="Li X."/>
            <person name="Schwartz D.C."/>
            <person name="Wang Y."/>
            <person name="Chen S."/>
        </authorList>
    </citation>
    <scope>NUCLEOTIDE SEQUENCE [LARGE SCALE GENOMIC DNA]</scope>
    <source>
        <strain evidence="12 13">ZZ0214-1</strain>
    </source>
</reference>
<proteinExistence type="inferred from homology"/>
<evidence type="ECO:0000256" key="6">
    <source>
        <dbReference type="ARBA" id="ARBA00046326"/>
    </source>
</evidence>
<dbReference type="Pfam" id="PF24598">
    <property type="entry name" value="DOP1_C"/>
    <property type="match status" value="1"/>
</dbReference>
<dbReference type="Pfam" id="PF04118">
    <property type="entry name" value="Dopey_N"/>
    <property type="match status" value="1"/>
</dbReference>
<dbReference type="Pfam" id="PF24601">
    <property type="entry name" value="TPR_DOP1"/>
    <property type="match status" value="1"/>
</dbReference>